<dbReference type="EMBL" id="FOIB01000006">
    <property type="protein sequence ID" value="SEU19638.1"/>
    <property type="molecule type" value="Genomic_DNA"/>
</dbReference>
<protein>
    <recommendedName>
        <fullName evidence="4">Lipoprotein</fullName>
    </recommendedName>
</protein>
<feature type="region of interest" description="Disordered" evidence="1">
    <location>
        <begin position="1"/>
        <end position="34"/>
    </location>
</feature>
<evidence type="ECO:0000313" key="3">
    <source>
        <dbReference type="Proteomes" id="UP000183760"/>
    </source>
</evidence>
<name>A0ABY1CL56_MYXFU</name>
<evidence type="ECO:0000313" key="2">
    <source>
        <dbReference type="EMBL" id="SEU19638.1"/>
    </source>
</evidence>
<gene>
    <name evidence="2" type="ORF">SAMN05443572_10634</name>
</gene>
<evidence type="ECO:0000256" key="1">
    <source>
        <dbReference type="SAM" id="MobiDB-lite"/>
    </source>
</evidence>
<sequence length="102" mass="11307">MAACGGPLPEEMDSSEWASQEEMSQEELSQEDPDIESALYENAQATCPYQGGEACSWKPICAAYCCDGSRHRRYLACGDCTAFSLNVCASRGGLWRMEWHEI</sequence>
<dbReference type="Proteomes" id="UP000183760">
    <property type="component" value="Unassembled WGS sequence"/>
</dbReference>
<evidence type="ECO:0008006" key="4">
    <source>
        <dbReference type="Google" id="ProtNLM"/>
    </source>
</evidence>
<keyword evidence="3" id="KW-1185">Reference proteome</keyword>
<feature type="compositionally biased region" description="Acidic residues" evidence="1">
    <location>
        <begin position="23"/>
        <end position="34"/>
    </location>
</feature>
<proteinExistence type="predicted"/>
<accession>A0ABY1CL56</accession>
<reference evidence="2 3" key="1">
    <citation type="submission" date="2016-10" db="EMBL/GenBank/DDBJ databases">
        <authorList>
            <person name="Varghese N."/>
            <person name="Submissions S."/>
        </authorList>
    </citation>
    <scope>NUCLEOTIDE SEQUENCE [LARGE SCALE GENOMIC DNA]</scope>
    <source>
        <strain evidence="2 3">DSM 16525</strain>
    </source>
</reference>
<comment type="caution">
    <text evidence="2">The sequence shown here is derived from an EMBL/GenBank/DDBJ whole genome shotgun (WGS) entry which is preliminary data.</text>
</comment>
<organism evidence="2 3">
    <name type="scientific">Myxococcus fulvus</name>
    <dbReference type="NCBI Taxonomy" id="33"/>
    <lineage>
        <taxon>Bacteria</taxon>
        <taxon>Pseudomonadati</taxon>
        <taxon>Myxococcota</taxon>
        <taxon>Myxococcia</taxon>
        <taxon>Myxococcales</taxon>
        <taxon>Cystobacterineae</taxon>
        <taxon>Myxococcaceae</taxon>
        <taxon>Myxococcus</taxon>
    </lineage>
</organism>